<dbReference type="InterPro" id="IPR042099">
    <property type="entry name" value="ANL_N_sf"/>
</dbReference>
<protein>
    <submittedName>
        <fullName evidence="2">AMP-binding protein</fullName>
    </submittedName>
</protein>
<feature type="domain" description="AMP-dependent synthetase/ligase" evidence="1">
    <location>
        <begin position="10"/>
        <end position="344"/>
    </location>
</feature>
<dbReference type="Proteomes" id="UP000886804">
    <property type="component" value="Unassembled WGS sequence"/>
</dbReference>
<dbReference type="AlphaFoldDB" id="A0A9D2L7Z0"/>
<sequence>MGFYQPNPSFRDRRMLADDKGRELTYGEFDQYYEKKQMLFLKRGLMFLLCTNQMASVMLYLMCLRKGGVPLLLDGNLDEELLERLILTYKPDYLSLPQERAGRWKQRGREVLRDRGYVTFQLNPKERARLHPDLALLLMTSGSTGSPKLVRLSRRNLVSNARAIAGYLEITEKERPITSLPMNYTYGLSIINSHLEQGAAVYLTERSMAEEGFWRFFKEKEITSFGGVPFTYQMLKRIGFFEMELPSLRTMTQAGGKLSEGLQREFGEFAARTGRRMVVMYGQTEATARMSYLPAGDVLRKIGSIGISIPGGRFSLRDEEGRTITKAGQVGELIYEGPNVAMGYAGQAEELAEGDLWQGRLATGDMARQDEEGYYYITGRKKRFLKMYGKRVSLDEMEQLVRSRCEGSEAACTGSDDHMRIYITGNPDGEELCFWLSRKTGLHAGGMKVIYVDQIPKNQAGKILYQELERSQMK</sequence>
<evidence type="ECO:0000313" key="3">
    <source>
        <dbReference type="Proteomes" id="UP000886804"/>
    </source>
</evidence>
<dbReference type="PANTHER" id="PTHR43767:SF1">
    <property type="entry name" value="NONRIBOSOMAL PEPTIDE SYNTHASE PES1 (EUROFUNG)-RELATED"/>
    <property type="match status" value="1"/>
</dbReference>
<proteinExistence type="predicted"/>
<dbReference type="Gene3D" id="3.40.50.12780">
    <property type="entry name" value="N-terminal domain of ligase-like"/>
    <property type="match status" value="1"/>
</dbReference>
<dbReference type="EMBL" id="DWYS01000090">
    <property type="protein sequence ID" value="HJB07692.1"/>
    <property type="molecule type" value="Genomic_DNA"/>
</dbReference>
<reference evidence="2" key="1">
    <citation type="journal article" date="2021" name="PeerJ">
        <title>Extensive microbial diversity within the chicken gut microbiome revealed by metagenomics and culture.</title>
        <authorList>
            <person name="Gilroy R."/>
            <person name="Ravi A."/>
            <person name="Getino M."/>
            <person name="Pursley I."/>
            <person name="Horton D.L."/>
            <person name="Alikhan N.F."/>
            <person name="Baker D."/>
            <person name="Gharbi K."/>
            <person name="Hall N."/>
            <person name="Watson M."/>
            <person name="Adriaenssens E.M."/>
            <person name="Foster-Nyarko E."/>
            <person name="Jarju S."/>
            <person name="Secka A."/>
            <person name="Antonio M."/>
            <person name="Oren A."/>
            <person name="Chaudhuri R.R."/>
            <person name="La Ragione R."/>
            <person name="Hildebrand F."/>
            <person name="Pallen M.J."/>
        </authorList>
    </citation>
    <scope>NUCLEOTIDE SEQUENCE</scope>
    <source>
        <strain evidence="2">CHK188-4685</strain>
    </source>
</reference>
<gene>
    <name evidence="2" type="ORF">H9716_07480</name>
</gene>
<dbReference type="InterPro" id="IPR000873">
    <property type="entry name" value="AMP-dep_synth/lig_dom"/>
</dbReference>
<comment type="caution">
    <text evidence="2">The sequence shown here is derived from an EMBL/GenBank/DDBJ whole genome shotgun (WGS) entry which is preliminary data.</text>
</comment>
<name>A0A9D2L7Z0_9FIRM</name>
<reference evidence="2" key="2">
    <citation type="submission" date="2021-04" db="EMBL/GenBank/DDBJ databases">
        <authorList>
            <person name="Gilroy R."/>
        </authorList>
    </citation>
    <scope>NUCLEOTIDE SEQUENCE</scope>
    <source>
        <strain evidence="2">CHK188-4685</strain>
    </source>
</reference>
<accession>A0A9D2L7Z0</accession>
<dbReference type="PROSITE" id="PS00455">
    <property type="entry name" value="AMP_BINDING"/>
    <property type="match status" value="1"/>
</dbReference>
<dbReference type="InterPro" id="IPR020845">
    <property type="entry name" value="AMP-binding_CS"/>
</dbReference>
<organism evidence="2 3">
    <name type="scientific">Candidatus Enterocloster faecavium</name>
    <dbReference type="NCBI Taxonomy" id="2838560"/>
    <lineage>
        <taxon>Bacteria</taxon>
        <taxon>Bacillati</taxon>
        <taxon>Bacillota</taxon>
        <taxon>Clostridia</taxon>
        <taxon>Lachnospirales</taxon>
        <taxon>Lachnospiraceae</taxon>
        <taxon>Enterocloster</taxon>
    </lineage>
</organism>
<dbReference type="PANTHER" id="PTHR43767">
    <property type="entry name" value="LONG-CHAIN-FATTY-ACID--COA LIGASE"/>
    <property type="match status" value="1"/>
</dbReference>
<evidence type="ECO:0000259" key="1">
    <source>
        <dbReference type="Pfam" id="PF00501"/>
    </source>
</evidence>
<dbReference type="InterPro" id="IPR050237">
    <property type="entry name" value="ATP-dep_AMP-bd_enzyme"/>
</dbReference>
<dbReference type="SUPFAM" id="SSF56801">
    <property type="entry name" value="Acetyl-CoA synthetase-like"/>
    <property type="match status" value="1"/>
</dbReference>
<dbReference type="Pfam" id="PF00501">
    <property type="entry name" value="AMP-binding"/>
    <property type="match status" value="1"/>
</dbReference>
<evidence type="ECO:0000313" key="2">
    <source>
        <dbReference type="EMBL" id="HJB07692.1"/>
    </source>
</evidence>